<dbReference type="Pfam" id="PF01529">
    <property type="entry name" value="DHHC"/>
    <property type="match status" value="1"/>
</dbReference>
<keyword evidence="6 8" id="KW-0472">Membrane</keyword>
<evidence type="ECO:0000313" key="11">
    <source>
        <dbReference type="Proteomes" id="UP000325081"/>
    </source>
</evidence>
<name>A0A5A7NZG1_STRAF</name>
<evidence type="ECO:0000256" key="7">
    <source>
        <dbReference type="ARBA" id="ARBA00023315"/>
    </source>
</evidence>
<dbReference type="AlphaFoldDB" id="A0A5A7NZG1"/>
<dbReference type="EMBL" id="BKCP01000447">
    <property type="protein sequence ID" value="GER25661.1"/>
    <property type="molecule type" value="Genomic_DNA"/>
</dbReference>
<dbReference type="GO" id="GO:0005783">
    <property type="term" value="C:endoplasmic reticulum"/>
    <property type="evidence" value="ECO:0007669"/>
    <property type="project" value="TreeGrafter"/>
</dbReference>
<dbReference type="PROSITE" id="PS50216">
    <property type="entry name" value="DHHC"/>
    <property type="match status" value="1"/>
</dbReference>
<proteinExistence type="inferred from homology"/>
<feature type="transmembrane region" description="Helical" evidence="8">
    <location>
        <begin position="12"/>
        <end position="34"/>
    </location>
</feature>
<keyword evidence="7 8" id="KW-0012">Acyltransferase</keyword>
<dbReference type="PANTHER" id="PTHR22883:SF127">
    <property type="entry name" value="ZDHHC-TYPE PALMITOYLTRANSFERASE 3-RELATED"/>
    <property type="match status" value="1"/>
</dbReference>
<evidence type="ECO:0000256" key="8">
    <source>
        <dbReference type="RuleBase" id="RU079119"/>
    </source>
</evidence>
<evidence type="ECO:0000259" key="9">
    <source>
        <dbReference type="Pfam" id="PF01529"/>
    </source>
</evidence>
<evidence type="ECO:0000256" key="3">
    <source>
        <dbReference type="ARBA" id="ARBA00022679"/>
    </source>
</evidence>
<accession>A0A5A7NZG1</accession>
<keyword evidence="4 8" id="KW-0812">Transmembrane</keyword>
<dbReference type="OrthoDB" id="331948at2759"/>
<dbReference type="PANTHER" id="PTHR22883">
    <property type="entry name" value="ZINC FINGER DHHC DOMAIN CONTAINING PROTEIN"/>
    <property type="match status" value="1"/>
</dbReference>
<dbReference type="Proteomes" id="UP000325081">
    <property type="component" value="Unassembled WGS sequence"/>
</dbReference>
<feature type="transmembrane region" description="Helical" evidence="8">
    <location>
        <begin position="40"/>
        <end position="61"/>
    </location>
</feature>
<dbReference type="GO" id="GO:0006612">
    <property type="term" value="P:protein targeting to membrane"/>
    <property type="evidence" value="ECO:0007669"/>
    <property type="project" value="TreeGrafter"/>
</dbReference>
<keyword evidence="11" id="KW-1185">Reference proteome</keyword>
<keyword evidence="5 8" id="KW-1133">Transmembrane helix</keyword>
<evidence type="ECO:0000313" key="10">
    <source>
        <dbReference type="EMBL" id="GER25661.1"/>
    </source>
</evidence>
<organism evidence="10 11">
    <name type="scientific">Striga asiatica</name>
    <name type="common">Asiatic witchweed</name>
    <name type="synonym">Buchnera asiatica</name>
    <dbReference type="NCBI Taxonomy" id="4170"/>
    <lineage>
        <taxon>Eukaryota</taxon>
        <taxon>Viridiplantae</taxon>
        <taxon>Streptophyta</taxon>
        <taxon>Embryophyta</taxon>
        <taxon>Tracheophyta</taxon>
        <taxon>Spermatophyta</taxon>
        <taxon>Magnoliopsida</taxon>
        <taxon>eudicotyledons</taxon>
        <taxon>Gunneridae</taxon>
        <taxon>Pentapetalae</taxon>
        <taxon>asterids</taxon>
        <taxon>lamiids</taxon>
        <taxon>Lamiales</taxon>
        <taxon>Orobanchaceae</taxon>
        <taxon>Buchnereae</taxon>
        <taxon>Striga</taxon>
    </lineage>
</organism>
<evidence type="ECO:0000256" key="1">
    <source>
        <dbReference type="ARBA" id="ARBA00004127"/>
    </source>
</evidence>
<feature type="transmembrane region" description="Helical" evidence="8">
    <location>
        <begin position="73"/>
        <end position="94"/>
    </location>
</feature>
<protein>
    <recommendedName>
        <fullName evidence="8">S-acyltransferase</fullName>
        <ecNumber evidence="8">2.3.1.225</ecNumber>
    </recommendedName>
    <alternativeName>
        <fullName evidence="8">Palmitoyltransferase</fullName>
    </alternativeName>
</protein>
<sequence>MVENRKWKFSILGCLVSFISVLCTQLTLSFLPLILPTASLFTLLPLSALLLVIVVGLGRFCKRAAGVRASAPAFVFLSILFVWALYFFVIRQVISPFVDVVFNVEVIMVIIGLYRIMSLDPGYVTNDISCHDLEELKISAPIEHRESLAQEVLTGQRSAKYCTHCKHYVTGFDHHCPAFGNCIGKKNHLFFIVLLVGFATSEASFAVCASHCESKLTGLQLLLPFLINWKQYPEFQMKVDPVADQTRVSTKFINPYNRGILRNLKEFVTGKG</sequence>
<comment type="domain">
    <text evidence="8">The DHHC domain is required for palmitoyltransferase activity.</text>
</comment>
<comment type="caution">
    <text evidence="10">The sequence shown here is derived from an EMBL/GenBank/DDBJ whole genome shotgun (WGS) entry which is preliminary data.</text>
</comment>
<dbReference type="GO" id="GO:0019706">
    <property type="term" value="F:protein-cysteine S-palmitoyltransferase activity"/>
    <property type="evidence" value="ECO:0007669"/>
    <property type="project" value="UniProtKB-EC"/>
</dbReference>
<reference evidence="11" key="1">
    <citation type="journal article" date="2019" name="Curr. Biol.">
        <title>Genome Sequence of Striga asiatica Provides Insight into the Evolution of Plant Parasitism.</title>
        <authorList>
            <person name="Yoshida S."/>
            <person name="Kim S."/>
            <person name="Wafula E.K."/>
            <person name="Tanskanen J."/>
            <person name="Kim Y.M."/>
            <person name="Honaas L."/>
            <person name="Yang Z."/>
            <person name="Spallek T."/>
            <person name="Conn C.E."/>
            <person name="Ichihashi Y."/>
            <person name="Cheong K."/>
            <person name="Cui S."/>
            <person name="Der J.P."/>
            <person name="Gundlach H."/>
            <person name="Jiao Y."/>
            <person name="Hori C."/>
            <person name="Ishida J.K."/>
            <person name="Kasahara H."/>
            <person name="Kiba T."/>
            <person name="Kim M.S."/>
            <person name="Koo N."/>
            <person name="Laohavisit A."/>
            <person name="Lee Y.H."/>
            <person name="Lumba S."/>
            <person name="McCourt P."/>
            <person name="Mortimer J.C."/>
            <person name="Mutuku J.M."/>
            <person name="Nomura T."/>
            <person name="Sasaki-Sekimoto Y."/>
            <person name="Seto Y."/>
            <person name="Wang Y."/>
            <person name="Wakatake T."/>
            <person name="Sakakibara H."/>
            <person name="Demura T."/>
            <person name="Yamaguchi S."/>
            <person name="Yoneyama K."/>
            <person name="Manabe R.I."/>
            <person name="Nelson D.C."/>
            <person name="Schulman A.H."/>
            <person name="Timko M.P."/>
            <person name="dePamphilis C.W."/>
            <person name="Choi D."/>
            <person name="Shirasu K."/>
        </authorList>
    </citation>
    <scope>NUCLEOTIDE SEQUENCE [LARGE SCALE GENOMIC DNA]</scope>
    <source>
        <strain evidence="11">cv. UVA1</strain>
    </source>
</reference>
<dbReference type="GO" id="GO:0005794">
    <property type="term" value="C:Golgi apparatus"/>
    <property type="evidence" value="ECO:0007669"/>
    <property type="project" value="TreeGrafter"/>
</dbReference>
<gene>
    <name evidence="10" type="ORF">STAS_01251</name>
</gene>
<evidence type="ECO:0000256" key="6">
    <source>
        <dbReference type="ARBA" id="ARBA00023136"/>
    </source>
</evidence>
<dbReference type="InterPro" id="IPR001594">
    <property type="entry name" value="Palmitoyltrfase_DHHC"/>
</dbReference>
<keyword evidence="3 8" id="KW-0808">Transferase</keyword>
<feature type="domain" description="Palmitoyltransferase DHHC" evidence="9">
    <location>
        <begin position="157"/>
        <end position="212"/>
    </location>
</feature>
<dbReference type="InterPro" id="IPR039859">
    <property type="entry name" value="PFA4/ZDH16/20/ERF2-like"/>
</dbReference>
<comment type="similarity">
    <text evidence="2 8">Belongs to the DHHC palmitoyltransferase family.</text>
</comment>
<feature type="transmembrane region" description="Helical" evidence="8">
    <location>
        <begin position="100"/>
        <end position="117"/>
    </location>
</feature>
<evidence type="ECO:0000256" key="5">
    <source>
        <dbReference type="ARBA" id="ARBA00022989"/>
    </source>
</evidence>
<evidence type="ECO:0000256" key="4">
    <source>
        <dbReference type="ARBA" id="ARBA00022692"/>
    </source>
</evidence>
<comment type="catalytic activity">
    <reaction evidence="8">
        <text>L-cysteinyl-[protein] + hexadecanoyl-CoA = S-hexadecanoyl-L-cysteinyl-[protein] + CoA</text>
        <dbReference type="Rhea" id="RHEA:36683"/>
        <dbReference type="Rhea" id="RHEA-COMP:10131"/>
        <dbReference type="Rhea" id="RHEA-COMP:11032"/>
        <dbReference type="ChEBI" id="CHEBI:29950"/>
        <dbReference type="ChEBI" id="CHEBI:57287"/>
        <dbReference type="ChEBI" id="CHEBI:57379"/>
        <dbReference type="ChEBI" id="CHEBI:74151"/>
        <dbReference type="EC" id="2.3.1.225"/>
    </reaction>
</comment>
<comment type="subcellular location">
    <subcellularLocation>
        <location evidence="1">Endomembrane system</location>
        <topology evidence="1">Multi-pass membrane protein</topology>
    </subcellularLocation>
</comment>
<evidence type="ECO:0000256" key="2">
    <source>
        <dbReference type="ARBA" id="ARBA00008574"/>
    </source>
</evidence>
<dbReference type="EC" id="2.3.1.225" evidence="8"/>